<dbReference type="EMBL" id="JASJND010000004">
    <property type="protein sequence ID" value="MDJ1114200.1"/>
    <property type="molecule type" value="Genomic_DNA"/>
</dbReference>
<evidence type="ECO:0000313" key="2">
    <source>
        <dbReference type="Proteomes" id="UP001321481"/>
    </source>
</evidence>
<dbReference type="Proteomes" id="UP001321481">
    <property type="component" value="Unassembled WGS sequence"/>
</dbReference>
<reference evidence="1 2" key="1">
    <citation type="submission" date="2023-05" db="EMBL/GenBank/DDBJ databases">
        <title>Microbacterium dauci sp.nov., Isolated from Carrot Rhizosphere Soil.</title>
        <authorList>
            <person name="Xiao Z."/>
            <person name="Zheng J."/>
        </authorList>
    </citation>
    <scope>NUCLEOTIDE SEQUENCE [LARGE SCALE GENOMIC DNA]</scope>
    <source>
        <strain evidence="1 2">LX3-4</strain>
    </source>
</reference>
<sequence length="151" mass="16509">MTDASNTPLSIDQQLLLVGRLIGRERHVATHGGSDALGARIVGALGEGDLEVLQRALDAIAAELGWDASQPMPDRPRHHHGFGPRHMPAPGEPHRFGEFGHGDHLHHGDDVDHDGCGRRGHGRGPGHRRHTMMADAFERGFTRGYEHAQRD</sequence>
<keyword evidence="2" id="KW-1185">Reference proteome</keyword>
<name>A0ABT6ZDG9_9MICO</name>
<protein>
    <submittedName>
        <fullName evidence="1">Uncharacterized protein</fullName>
    </submittedName>
</protein>
<dbReference type="RefSeq" id="WP_283715788.1">
    <property type="nucleotide sequence ID" value="NZ_JASJND010000004.1"/>
</dbReference>
<evidence type="ECO:0000313" key="1">
    <source>
        <dbReference type="EMBL" id="MDJ1114200.1"/>
    </source>
</evidence>
<organism evidence="1 2">
    <name type="scientific">Microbacterium dauci</name>
    <dbReference type="NCBI Taxonomy" id="3048008"/>
    <lineage>
        <taxon>Bacteria</taxon>
        <taxon>Bacillati</taxon>
        <taxon>Actinomycetota</taxon>
        <taxon>Actinomycetes</taxon>
        <taxon>Micrococcales</taxon>
        <taxon>Microbacteriaceae</taxon>
        <taxon>Microbacterium</taxon>
    </lineage>
</organism>
<gene>
    <name evidence="1" type="ORF">QNI14_07025</name>
</gene>
<comment type="caution">
    <text evidence="1">The sequence shown here is derived from an EMBL/GenBank/DDBJ whole genome shotgun (WGS) entry which is preliminary data.</text>
</comment>
<accession>A0ABT6ZDG9</accession>
<proteinExistence type="predicted"/>